<dbReference type="GO" id="GO:0034727">
    <property type="term" value="P:piecemeal microautophagy of the nucleus"/>
    <property type="evidence" value="ECO:0007669"/>
    <property type="project" value="TreeGrafter"/>
</dbReference>
<dbReference type="GO" id="GO:0000045">
    <property type="term" value="P:autophagosome assembly"/>
    <property type="evidence" value="ECO:0007669"/>
    <property type="project" value="TreeGrafter"/>
</dbReference>
<evidence type="ECO:0000256" key="8">
    <source>
        <dbReference type="ARBA" id="ARBA00024479"/>
    </source>
</evidence>
<comment type="catalytic activity">
    <reaction evidence="9">
        <text>a 1,2-diacyl-sn-glycero-3-phosphoethanolamine(in) = a 1,2-diacyl-sn-glycero-3-phosphoethanolamine(out)</text>
        <dbReference type="Rhea" id="RHEA:38895"/>
        <dbReference type="ChEBI" id="CHEBI:64612"/>
    </reaction>
</comment>
<dbReference type="EMBL" id="SCEB01005235">
    <property type="protein sequence ID" value="RXM93050.1"/>
    <property type="molecule type" value="Genomic_DNA"/>
</dbReference>
<dbReference type="GO" id="GO:0006869">
    <property type="term" value="P:lipid transport"/>
    <property type="evidence" value="ECO:0007669"/>
    <property type="project" value="UniProtKB-KW"/>
</dbReference>
<keyword evidence="12" id="KW-1185">Reference proteome</keyword>
<dbReference type="GO" id="GO:0034045">
    <property type="term" value="C:phagophore assembly site membrane"/>
    <property type="evidence" value="ECO:0007669"/>
    <property type="project" value="UniProtKB-SubCell"/>
</dbReference>
<comment type="similarity">
    <text evidence="3">Belongs to the ATG2 family.</text>
</comment>
<reference evidence="11 12" key="1">
    <citation type="submission" date="2019-01" db="EMBL/GenBank/DDBJ databases">
        <title>Draft Genome and Complete Hox-Cluster Characterization of the Sterlet Sturgeon (Acipenser ruthenus).</title>
        <authorList>
            <person name="Wei Q."/>
        </authorList>
    </citation>
    <scope>NUCLEOTIDE SEQUENCE [LARGE SCALE GENOMIC DNA]</scope>
    <source>
        <strain evidence="11">WHYD16114868_AA</strain>
        <tissue evidence="11">Blood</tissue>
    </source>
</reference>
<sequence>MKHFLERKKSRPIQQEDEYRLHMELHRCLKKDTLVAGGLEEQGLFESETRTTSSRGMLEGTVPSTEVKLPSKTRPHWLEPTIYRSEEGSLSKHCVPEGAGGESINMLSVAVKIYSENMERNVKEFLISVGVKGATLQHQVVPSSISWQEQILDFLNVSDEPVLGYTPPVSVTTFHLHLWSCSLDYRPLYLPIRSLLTVETFSISSNVSLDRSSSTLRIILDEAALFLSDKCNTVSVNLNRADYVQVVDMGLLELRITAVKPGTEPRFELRCSSDVIHIRTCYDSCAALMNLIQYIASYGDLIPPPRPETKAGGSKQRGRPDIPSRPPSRPLLLPEAEQQILQDLMSVHEGFTQALEPPRSDLFLFPDESGNISQEPSPTFTPYHHPLIYAAMSDAAPESDDFCILETPLAGAADRDEEPVVNKLTSDSIEIQENHFSIPLGRTDSNKGPLHFPVPEIRYLIKEISIIWHLYGGKDFAGGPVLSSPAKSRG</sequence>
<evidence type="ECO:0000313" key="11">
    <source>
        <dbReference type="EMBL" id="RXM93050.1"/>
    </source>
</evidence>
<accession>A0A444UY49</accession>
<organism evidence="11 12">
    <name type="scientific">Acipenser ruthenus</name>
    <name type="common">Sterlet sturgeon</name>
    <dbReference type="NCBI Taxonomy" id="7906"/>
    <lineage>
        <taxon>Eukaryota</taxon>
        <taxon>Metazoa</taxon>
        <taxon>Chordata</taxon>
        <taxon>Craniata</taxon>
        <taxon>Vertebrata</taxon>
        <taxon>Euteleostomi</taxon>
        <taxon>Actinopterygii</taxon>
        <taxon>Chondrostei</taxon>
        <taxon>Acipenseriformes</taxon>
        <taxon>Acipenseridae</taxon>
        <taxon>Acipenser</taxon>
    </lineage>
</organism>
<name>A0A444UY49_ACIRT</name>
<dbReference type="GO" id="GO:0043495">
    <property type="term" value="F:protein-membrane adaptor activity"/>
    <property type="evidence" value="ECO:0007669"/>
    <property type="project" value="TreeGrafter"/>
</dbReference>
<evidence type="ECO:0000256" key="2">
    <source>
        <dbReference type="ARBA" id="ARBA00004623"/>
    </source>
</evidence>
<dbReference type="GO" id="GO:0005789">
    <property type="term" value="C:endoplasmic reticulum membrane"/>
    <property type="evidence" value="ECO:0007669"/>
    <property type="project" value="UniProtKB-SubCell"/>
</dbReference>
<evidence type="ECO:0000256" key="6">
    <source>
        <dbReference type="ARBA" id="ARBA00023055"/>
    </source>
</evidence>
<evidence type="ECO:0000313" key="12">
    <source>
        <dbReference type="Proteomes" id="UP000289886"/>
    </source>
</evidence>
<comment type="caution">
    <text evidence="11">The sequence shown here is derived from an EMBL/GenBank/DDBJ whole genome shotgun (WGS) entry which is preliminary data.</text>
</comment>
<dbReference type="Pfam" id="PF13329">
    <property type="entry name" value="ATG2_CAD"/>
    <property type="match status" value="1"/>
</dbReference>
<dbReference type="InterPro" id="IPR026849">
    <property type="entry name" value="ATG2"/>
</dbReference>
<dbReference type="GO" id="GO:0061908">
    <property type="term" value="C:phagophore"/>
    <property type="evidence" value="ECO:0007669"/>
    <property type="project" value="TreeGrafter"/>
</dbReference>
<dbReference type="Proteomes" id="UP000289886">
    <property type="component" value="Unassembled WGS sequence"/>
</dbReference>
<dbReference type="GO" id="GO:0061709">
    <property type="term" value="P:reticulophagy"/>
    <property type="evidence" value="ECO:0007669"/>
    <property type="project" value="TreeGrafter"/>
</dbReference>
<dbReference type="AlphaFoldDB" id="A0A444UY49"/>
<dbReference type="GO" id="GO:0032266">
    <property type="term" value="F:phosphatidylinositol-3-phosphate binding"/>
    <property type="evidence" value="ECO:0007669"/>
    <property type="project" value="TreeGrafter"/>
</dbReference>
<evidence type="ECO:0000256" key="1">
    <source>
        <dbReference type="ARBA" id="ARBA00004406"/>
    </source>
</evidence>
<keyword evidence="6" id="KW-0445">Lipid transport</keyword>
<dbReference type="GO" id="GO:0000422">
    <property type="term" value="P:autophagy of mitochondrion"/>
    <property type="evidence" value="ECO:0007669"/>
    <property type="project" value="TreeGrafter"/>
</dbReference>
<gene>
    <name evidence="11" type="ORF">EOD39_19491</name>
</gene>
<evidence type="ECO:0000256" key="7">
    <source>
        <dbReference type="ARBA" id="ARBA00023136"/>
    </source>
</evidence>
<evidence type="ECO:0000256" key="3">
    <source>
        <dbReference type="ARBA" id="ARBA00009714"/>
    </source>
</evidence>
<keyword evidence="7" id="KW-0472">Membrane</keyword>
<evidence type="ECO:0000256" key="5">
    <source>
        <dbReference type="ARBA" id="ARBA00022824"/>
    </source>
</evidence>
<dbReference type="PANTHER" id="PTHR13190:SF20">
    <property type="entry name" value="AUTOPHAGY-RELATED PROTEIN 2 HOMOLOG B"/>
    <property type="match status" value="1"/>
</dbReference>
<proteinExistence type="inferred from homology"/>
<keyword evidence="5" id="KW-0256">Endoplasmic reticulum</keyword>
<comment type="catalytic activity">
    <reaction evidence="8">
        <text>a 1,2-diacyl-sn-glycero-3-phospho-L-serine(in) = a 1,2-diacyl-sn-glycero-3-phospho-L-serine(out)</text>
        <dbReference type="Rhea" id="RHEA:38663"/>
        <dbReference type="ChEBI" id="CHEBI:57262"/>
    </reaction>
</comment>
<dbReference type="PANTHER" id="PTHR13190">
    <property type="entry name" value="AUTOPHAGY-RELATED 2, ISOFORM A"/>
    <property type="match status" value="1"/>
</dbReference>
<comment type="subcellular location">
    <subcellularLocation>
        <location evidence="1">Endoplasmic reticulum membrane</location>
        <topology evidence="1">Peripheral membrane protein</topology>
    </subcellularLocation>
    <subcellularLocation>
        <location evidence="2">Preautophagosomal structure membrane</location>
        <topology evidence="2">Peripheral membrane protein</topology>
    </subcellularLocation>
</comment>
<dbReference type="GO" id="GO:0061723">
    <property type="term" value="P:glycophagy"/>
    <property type="evidence" value="ECO:0007669"/>
    <property type="project" value="TreeGrafter"/>
</dbReference>
<feature type="region of interest" description="Disordered" evidence="10">
    <location>
        <begin position="46"/>
        <end position="70"/>
    </location>
</feature>
<feature type="region of interest" description="Disordered" evidence="10">
    <location>
        <begin position="303"/>
        <end position="330"/>
    </location>
</feature>
<evidence type="ECO:0000256" key="9">
    <source>
        <dbReference type="ARBA" id="ARBA00024615"/>
    </source>
</evidence>
<keyword evidence="4" id="KW-0813">Transport</keyword>
<protein>
    <submittedName>
        <fullName evidence="11">Autophagy-related protein 2-like B</fullName>
    </submittedName>
</protein>
<evidence type="ECO:0000256" key="10">
    <source>
        <dbReference type="SAM" id="MobiDB-lite"/>
    </source>
</evidence>
<evidence type="ECO:0000256" key="4">
    <source>
        <dbReference type="ARBA" id="ARBA00022448"/>
    </source>
</evidence>